<keyword evidence="1" id="KW-0472">Membrane</keyword>
<dbReference type="Proteomes" id="UP000244527">
    <property type="component" value="Chromosome"/>
</dbReference>
<feature type="transmembrane region" description="Helical" evidence="1">
    <location>
        <begin position="278"/>
        <end position="302"/>
    </location>
</feature>
<sequence length="306" mass="35549">MSLKLIKFIFFGNYFIGLLAIALNIEATLRLGIPYNSLGYYILVFCAPIVYYNYAYMGAIKFGSATNPRSKWFISNAKFLKKNQFILALISIVIVVYQIVVNFWNIVNLPLYYWLIVFLMLGLAALYYGLLPTTYFNLNLRNTGWLKPFIIGFLWASTANILPIIMLRIESNFIEENTFLWIWLFIQNWMFCTVNAIMFDIKDYEIDVNRELKTFVVRIGIQKTIGFILLPLLIIGMISFLIFGYIQDLSLMKIGINLIPFLLTIVVAFFMYTKKNILFYLIIIDGLILVKAICGILAELILKNHW</sequence>
<feature type="transmembrane region" description="Helical" evidence="1">
    <location>
        <begin position="254"/>
        <end position="272"/>
    </location>
</feature>
<feature type="transmembrane region" description="Helical" evidence="1">
    <location>
        <begin position="37"/>
        <end position="54"/>
    </location>
</feature>
<evidence type="ECO:0008006" key="4">
    <source>
        <dbReference type="Google" id="ProtNLM"/>
    </source>
</evidence>
<feature type="transmembrane region" description="Helical" evidence="1">
    <location>
        <begin position="6"/>
        <end position="25"/>
    </location>
</feature>
<dbReference type="AlphaFoldDB" id="A0A2S1LC54"/>
<keyword evidence="3" id="KW-1185">Reference proteome</keyword>
<evidence type="ECO:0000313" key="3">
    <source>
        <dbReference type="Proteomes" id="UP000244527"/>
    </source>
</evidence>
<organism evidence="2 3">
    <name type="scientific">Flavobacterium faecale</name>
    <dbReference type="NCBI Taxonomy" id="1355330"/>
    <lineage>
        <taxon>Bacteria</taxon>
        <taxon>Pseudomonadati</taxon>
        <taxon>Bacteroidota</taxon>
        <taxon>Flavobacteriia</taxon>
        <taxon>Flavobacteriales</taxon>
        <taxon>Flavobacteriaceae</taxon>
        <taxon>Flavobacterium</taxon>
    </lineage>
</organism>
<dbReference type="OrthoDB" id="1452981at2"/>
<feature type="transmembrane region" description="Helical" evidence="1">
    <location>
        <begin position="149"/>
        <end position="167"/>
    </location>
</feature>
<dbReference type="EMBL" id="CP020918">
    <property type="protein sequence ID" value="AWG21340.1"/>
    <property type="molecule type" value="Genomic_DNA"/>
</dbReference>
<name>A0A2S1LC54_9FLAO</name>
<reference evidence="2 3" key="1">
    <citation type="submission" date="2017-04" db="EMBL/GenBank/DDBJ databases">
        <title>Compelte genome sequence of WV33.</title>
        <authorList>
            <person name="Lee P.C."/>
        </authorList>
    </citation>
    <scope>NUCLEOTIDE SEQUENCE [LARGE SCALE GENOMIC DNA]</scope>
    <source>
        <strain evidence="2 3">WV33</strain>
    </source>
</reference>
<feature type="transmembrane region" description="Helical" evidence="1">
    <location>
        <begin position="219"/>
        <end position="242"/>
    </location>
</feature>
<protein>
    <recommendedName>
        <fullName evidence="4">Prenyltransferase</fullName>
    </recommendedName>
</protein>
<proteinExistence type="predicted"/>
<accession>A0A2S1LC54</accession>
<gene>
    <name evidence="2" type="ORF">FFWV33_07255</name>
</gene>
<dbReference type="KEGG" id="ffa:FFWV33_07255"/>
<feature type="transmembrane region" description="Helical" evidence="1">
    <location>
        <begin position="85"/>
        <end position="104"/>
    </location>
</feature>
<dbReference type="RefSeq" id="WP_108740290.1">
    <property type="nucleotide sequence ID" value="NZ_CP020918.1"/>
</dbReference>
<evidence type="ECO:0000256" key="1">
    <source>
        <dbReference type="SAM" id="Phobius"/>
    </source>
</evidence>
<evidence type="ECO:0000313" key="2">
    <source>
        <dbReference type="EMBL" id="AWG21340.1"/>
    </source>
</evidence>
<keyword evidence="1" id="KW-1133">Transmembrane helix</keyword>
<feature type="transmembrane region" description="Helical" evidence="1">
    <location>
        <begin position="111"/>
        <end position="129"/>
    </location>
</feature>
<keyword evidence="1" id="KW-0812">Transmembrane</keyword>
<feature type="transmembrane region" description="Helical" evidence="1">
    <location>
        <begin position="179"/>
        <end position="199"/>
    </location>
</feature>